<name>A0ABS6A799_9GAMM</name>
<keyword evidence="3" id="KW-1185">Reference proteome</keyword>
<reference evidence="2 3" key="1">
    <citation type="submission" date="2021-05" db="EMBL/GenBank/DDBJ databases">
        <title>Draft genomes of bacteria isolated from model marine particles.</title>
        <authorList>
            <person name="Datta M.S."/>
            <person name="Schwartzman J.A."/>
            <person name="Enke T.N."/>
            <person name="Saavedra J."/>
            <person name="Cermak N."/>
            <person name="Cordero O.X."/>
        </authorList>
    </citation>
    <scope>NUCLEOTIDE SEQUENCE [LARGE SCALE GENOMIC DNA]</scope>
    <source>
        <strain evidence="2 3">D2M19</strain>
    </source>
</reference>
<proteinExistence type="predicted"/>
<sequence length="146" mass="16854">MSFYWRWLPVLLMLPVLAEAGGVASPVVDARVMEVGVVRHQDTLWRYARFSSESDYPCLRFEAVHPDQGWRVLERLDVCDITLQDDATLDFRDTAYTGFSVIEFSREHSAFTFEVEYIRRTAAGEQSVFCMLPVSHNENFGHLVCR</sequence>
<comment type="caution">
    <text evidence="2">The sequence shown here is derived from an EMBL/GenBank/DDBJ whole genome shotgun (WGS) entry which is preliminary data.</text>
</comment>
<dbReference type="Proteomes" id="UP000753376">
    <property type="component" value="Unassembled WGS sequence"/>
</dbReference>
<evidence type="ECO:0000256" key="1">
    <source>
        <dbReference type="SAM" id="SignalP"/>
    </source>
</evidence>
<keyword evidence="1" id="KW-0732">Signal</keyword>
<dbReference type="EMBL" id="JAHKPV010000001">
    <property type="protein sequence ID" value="MBU2873128.1"/>
    <property type="molecule type" value="Genomic_DNA"/>
</dbReference>
<gene>
    <name evidence="2" type="ORF">KO508_03820</name>
</gene>
<accession>A0ABS6A799</accession>
<feature type="chain" id="PRO_5045206379" description="DUF4105 domain-containing protein" evidence="1">
    <location>
        <begin position="21"/>
        <end position="146"/>
    </location>
</feature>
<protein>
    <recommendedName>
        <fullName evidence="4">DUF4105 domain-containing protein</fullName>
    </recommendedName>
</protein>
<dbReference type="RefSeq" id="WP_216006978.1">
    <property type="nucleotide sequence ID" value="NZ_JAHKPV010000001.1"/>
</dbReference>
<feature type="signal peptide" evidence="1">
    <location>
        <begin position="1"/>
        <end position="20"/>
    </location>
</feature>
<evidence type="ECO:0008006" key="4">
    <source>
        <dbReference type="Google" id="ProtNLM"/>
    </source>
</evidence>
<evidence type="ECO:0000313" key="3">
    <source>
        <dbReference type="Proteomes" id="UP000753376"/>
    </source>
</evidence>
<evidence type="ECO:0000313" key="2">
    <source>
        <dbReference type="EMBL" id="MBU2873128.1"/>
    </source>
</evidence>
<organism evidence="2 3">
    <name type="scientific">Marinobacter salexigens</name>
    <dbReference type="NCBI Taxonomy" id="1925763"/>
    <lineage>
        <taxon>Bacteria</taxon>
        <taxon>Pseudomonadati</taxon>
        <taxon>Pseudomonadota</taxon>
        <taxon>Gammaproteobacteria</taxon>
        <taxon>Pseudomonadales</taxon>
        <taxon>Marinobacteraceae</taxon>
        <taxon>Marinobacter</taxon>
    </lineage>
</organism>